<gene>
    <name evidence="2" type="ORF">NSPWAT_0484</name>
</gene>
<sequence length="309" mass="35402">MPKPIANQCIVACGRTVDIGTPVVLWNQPGGYRCPHPRGRSGCHQHDPEWNDAPTHPFDTYQIANTEHALEELKQAVHQLILHYDVCYTSHHCHDVLQQSAAMGSHFYLDLDGTLYQTCDLYWKTNTAPADDGKGNERSIHVEMANLSWQARAEESDLYHAKQDLYVRHGKRWRLQLPDAYRNTLRTPGFHAHPARAHGERGYFSRRINGRIVRMWDFTEEQYQALIRLCIGVHELFDGHFPLKVPLDKNTGRTPLDRLRNFASFRGILGHAHVQAGTAPGVKCKYDPGSAFDWGRLRRAFEAYRRNAS</sequence>
<feature type="domain" description="N-acetylmuramoyl-L-alanine amidase" evidence="1">
    <location>
        <begin position="75"/>
        <end position="289"/>
    </location>
</feature>
<reference evidence="2 3" key="1">
    <citation type="submission" date="2022-09" db="EMBL/GenBank/DDBJ databases">
        <authorList>
            <person name="Kop L."/>
        </authorList>
    </citation>
    <scope>NUCLEOTIDE SEQUENCE [LARGE SCALE GENOMIC DNA]</scope>
    <source>
        <strain evidence="2 3">347</strain>
    </source>
</reference>
<dbReference type="InterPro" id="IPR002502">
    <property type="entry name" value="Amidase_domain"/>
</dbReference>
<name>A0ABM9HB29_9BACT</name>
<dbReference type="SUPFAM" id="SSF55846">
    <property type="entry name" value="N-acetylmuramoyl-L-alanine amidase-like"/>
    <property type="match status" value="1"/>
</dbReference>
<evidence type="ECO:0000259" key="1">
    <source>
        <dbReference type="Pfam" id="PF01510"/>
    </source>
</evidence>
<dbReference type="Gene3D" id="3.40.80.10">
    <property type="entry name" value="Peptidoglycan recognition protein-like"/>
    <property type="match status" value="1"/>
</dbReference>
<evidence type="ECO:0000313" key="2">
    <source>
        <dbReference type="EMBL" id="CAI2717343.1"/>
    </source>
</evidence>
<evidence type="ECO:0000313" key="3">
    <source>
        <dbReference type="Proteomes" id="UP001157733"/>
    </source>
</evidence>
<protein>
    <submittedName>
        <fullName evidence="2">N-acetylmuramyl-L-alanine amidase, negative regulator of AmpC, AmpD</fullName>
    </submittedName>
</protein>
<dbReference type="Proteomes" id="UP001157733">
    <property type="component" value="Chromosome"/>
</dbReference>
<dbReference type="Pfam" id="PF01510">
    <property type="entry name" value="Amidase_2"/>
    <property type="match status" value="1"/>
</dbReference>
<accession>A0ABM9HB29</accession>
<organism evidence="2 3">
    <name type="scientific">Nitrospina watsonii</name>
    <dbReference type="NCBI Taxonomy" id="1323948"/>
    <lineage>
        <taxon>Bacteria</taxon>
        <taxon>Pseudomonadati</taxon>
        <taxon>Nitrospinota/Tectimicrobiota group</taxon>
        <taxon>Nitrospinota</taxon>
        <taxon>Nitrospinia</taxon>
        <taxon>Nitrospinales</taxon>
        <taxon>Nitrospinaceae</taxon>
        <taxon>Nitrospina</taxon>
    </lineage>
</organism>
<dbReference type="EMBL" id="OX336137">
    <property type="protein sequence ID" value="CAI2717343.1"/>
    <property type="molecule type" value="Genomic_DNA"/>
</dbReference>
<dbReference type="InterPro" id="IPR036505">
    <property type="entry name" value="Amidase/PGRP_sf"/>
</dbReference>
<dbReference type="RefSeq" id="WP_282010290.1">
    <property type="nucleotide sequence ID" value="NZ_OX336137.1"/>
</dbReference>
<keyword evidence="3" id="KW-1185">Reference proteome</keyword>
<proteinExistence type="predicted"/>